<proteinExistence type="predicted"/>
<protein>
    <submittedName>
        <fullName evidence="2">Uncharacterized protein</fullName>
    </submittedName>
</protein>
<comment type="caution">
    <text evidence="2">The sequence shown here is derived from an EMBL/GenBank/DDBJ whole genome shotgun (WGS) entry which is preliminary data.</text>
</comment>
<evidence type="ECO:0000256" key="1">
    <source>
        <dbReference type="SAM" id="MobiDB-lite"/>
    </source>
</evidence>
<gene>
    <name evidence="2" type="ORF">CTEN210_13719</name>
</gene>
<reference evidence="2 3" key="1">
    <citation type="journal article" date="2021" name="Sci. Rep.">
        <title>The genome of the diatom Chaetoceros tenuissimus carries an ancient integrated fragment of an extant virus.</title>
        <authorList>
            <person name="Hongo Y."/>
            <person name="Kimura K."/>
            <person name="Takaki Y."/>
            <person name="Yoshida Y."/>
            <person name="Baba S."/>
            <person name="Kobayashi G."/>
            <person name="Nagasaki K."/>
            <person name="Hano T."/>
            <person name="Tomaru Y."/>
        </authorList>
    </citation>
    <scope>NUCLEOTIDE SEQUENCE [LARGE SCALE GENOMIC DNA]</scope>
    <source>
        <strain evidence="2 3">NIES-3715</strain>
    </source>
</reference>
<organism evidence="2 3">
    <name type="scientific">Chaetoceros tenuissimus</name>
    <dbReference type="NCBI Taxonomy" id="426638"/>
    <lineage>
        <taxon>Eukaryota</taxon>
        <taxon>Sar</taxon>
        <taxon>Stramenopiles</taxon>
        <taxon>Ochrophyta</taxon>
        <taxon>Bacillariophyta</taxon>
        <taxon>Coscinodiscophyceae</taxon>
        <taxon>Chaetocerotophycidae</taxon>
        <taxon>Chaetocerotales</taxon>
        <taxon>Chaetocerotaceae</taxon>
        <taxon>Chaetoceros</taxon>
    </lineage>
</organism>
<accession>A0AAD3HBP4</accession>
<evidence type="ECO:0000313" key="2">
    <source>
        <dbReference type="EMBL" id="GFH57243.1"/>
    </source>
</evidence>
<keyword evidence="3" id="KW-1185">Reference proteome</keyword>
<dbReference type="EMBL" id="BLLK01000057">
    <property type="protein sequence ID" value="GFH57243.1"/>
    <property type="molecule type" value="Genomic_DNA"/>
</dbReference>
<feature type="region of interest" description="Disordered" evidence="1">
    <location>
        <begin position="235"/>
        <end position="284"/>
    </location>
</feature>
<dbReference type="AlphaFoldDB" id="A0AAD3HBP4"/>
<evidence type="ECO:0000313" key="3">
    <source>
        <dbReference type="Proteomes" id="UP001054902"/>
    </source>
</evidence>
<name>A0AAD3HBP4_9STRA</name>
<feature type="compositionally biased region" description="Basic and acidic residues" evidence="1">
    <location>
        <begin position="253"/>
        <end position="274"/>
    </location>
</feature>
<dbReference type="Proteomes" id="UP001054902">
    <property type="component" value="Unassembled WGS sequence"/>
</dbReference>
<sequence length="284" mass="31177">MNDIFGLDQKTYKLKVANRNKAKEEGLVNCGGDDSETELKLFVQKVNNNASYGAGNARKEEGKVEANAEAKVEAGNVEEDASKVAAQGNQAEIEGDNEADNSTNVSVFMRIWTPATGNETAIGPFYGAWTTLKPNEIVTWIINSGNDKKEEPRVFRLEFESKEEMERFQEDYKIIHEYYIKMINLPNDREVENTNDVSFESATSVASTDTAPFPNIEAQERAQLILASYSTSEVEATSDGGSVGGGSHGNVTPERRDPLSVEDATKEENGELEKITGALAALRH</sequence>